<comment type="caution">
    <text evidence="1">The sequence shown here is derived from an EMBL/GenBank/DDBJ whole genome shotgun (WGS) entry which is preliminary data.</text>
</comment>
<protein>
    <submittedName>
        <fullName evidence="1">Uncharacterized protein</fullName>
    </submittedName>
</protein>
<gene>
    <name evidence="1" type="ORF">I7822_28710</name>
</gene>
<reference evidence="1 2" key="1">
    <citation type="submission" date="2021-03" db="EMBL/GenBank/DDBJ databases">
        <title>Whole genome sequence of Metabacillus bambusae BG109.</title>
        <authorList>
            <person name="Jeong J.W."/>
        </authorList>
    </citation>
    <scope>NUCLEOTIDE SEQUENCE [LARGE SCALE GENOMIC DNA]</scope>
    <source>
        <strain evidence="1 2">BG109</strain>
    </source>
</reference>
<accession>A0ABS3NBD5</accession>
<keyword evidence="2" id="KW-1185">Reference proteome</keyword>
<evidence type="ECO:0000313" key="2">
    <source>
        <dbReference type="Proteomes" id="UP000663981"/>
    </source>
</evidence>
<organism evidence="1 2">
    <name type="scientific">Metabacillus bambusae</name>
    <dbReference type="NCBI Taxonomy" id="2795218"/>
    <lineage>
        <taxon>Bacteria</taxon>
        <taxon>Bacillati</taxon>
        <taxon>Bacillota</taxon>
        <taxon>Bacilli</taxon>
        <taxon>Bacillales</taxon>
        <taxon>Bacillaceae</taxon>
        <taxon>Metabacillus</taxon>
    </lineage>
</organism>
<dbReference type="Proteomes" id="UP000663981">
    <property type="component" value="Unassembled WGS sequence"/>
</dbReference>
<dbReference type="RefSeq" id="WP_207982449.1">
    <property type="nucleotide sequence ID" value="NZ_JAGDEL010000043.1"/>
</dbReference>
<dbReference type="EMBL" id="JAGDEL010000043">
    <property type="protein sequence ID" value="MBO1515597.1"/>
    <property type="molecule type" value="Genomic_DNA"/>
</dbReference>
<evidence type="ECO:0000313" key="1">
    <source>
        <dbReference type="EMBL" id="MBO1515597.1"/>
    </source>
</evidence>
<name>A0ABS3NBD5_9BACI</name>
<proteinExistence type="predicted"/>
<sequence>MFVFKKDYKLLENKVQEQDKLLHEMMYHLNQLAQELQELKKPKEPGYFA</sequence>